<keyword evidence="7" id="KW-0804">Transcription</keyword>
<keyword evidence="6 12" id="KW-0238">DNA-binding</keyword>
<evidence type="ECO:0000259" key="11">
    <source>
        <dbReference type="PROSITE" id="PS50110"/>
    </source>
</evidence>
<dbReference type="Gene3D" id="3.40.50.2300">
    <property type="match status" value="1"/>
</dbReference>
<dbReference type="GO" id="GO:0003700">
    <property type="term" value="F:DNA-binding transcription factor activity"/>
    <property type="evidence" value="ECO:0007669"/>
    <property type="project" value="InterPro"/>
</dbReference>
<dbReference type="Gene3D" id="1.10.10.60">
    <property type="entry name" value="Homeodomain-like"/>
    <property type="match status" value="2"/>
</dbReference>
<dbReference type="GO" id="GO:0043565">
    <property type="term" value="F:sequence-specific DNA binding"/>
    <property type="evidence" value="ECO:0007669"/>
    <property type="project" value="InterPro"/>
</dbReference>
<accession>A0A2W1L9L8</accession>
<evidence type="ECO:0000256" key="7">
    <source>
        <dbReference type="ARBA" id="ARBA00023163"/>
    </source>
</evidence>
<evidence type="ECO:0000256" key="6">
    <source>
        <dbReference type="ARBA" id="ARBA00023125"/>
    </source>
</evidence>
<feature type="modified residue" description="4-aspartylphosphate" evidence="8">
    <location>
        <position position="55"/>
    </location>
</feature>
<dbReference type="EMBL" id="QKRB01000044">
    <property type="protein sequence ID" value="PZD95449.1"/>
    <property type="molecule type" value="Genomic_DNA"/>
</dbReference>
<dbReference type="Pfam" id="PF12833">
    <property type="entry name" value="HTH_18"/>
    <property type="match status" value="1"/>
</dbReference>
<comment type="subcellular location">
    <subcellularLocation>
        <location evidence="1">Cytoplasm</location>
    </subcellularLocation>
</comment>
<evidence type="ECO:0000313" key="13">
    <source>
        <dbReference type="Proteomes" id="UP000249522"/>
    </source>
</evidence>
<dbReference type="PRINTS" id="PR00032">
    <property type="entry name" value="HTHARAC"/>
</dbReference>
<evidence type="ECO:0000256" key="4">
    <source>
        <dbReference type="ARBA" id="ARBA00023012"/>
    </source>
</evidence>
<evidence type="ECO:0000256" key="1">
    <source>
        <dbReference type="ARBA" id="ARBA00004496"/>
    </source>
</evidence>
<keyword evidence="2" id="KW-0963">Cytoplasm</keyword>
<keyword evidence="9" id="KW-0175">Coiled coil</keyword>
<dbReference type="PANTHER" id="PTHR42713">
    <property type="entry name" value="HISTIDINE KINASE-RELATED"/>
    <property type="match status" value="1"/>
</dbReference>
<evidence type="ECO:0000259" key="10">
    <source>
        <dbReference type="PROSITE" id="PS01124"/>
    </source>
</evidence>
<evidence type="ECO:0000256" key="3">
    <source>
        <dbReference type="ARBA" id="ARBA00022553"/>
    </source>
</evidence>
<dbReference type="GO" id="GO:0000160">
    <property type="term" value="P:phosphorelay signal transduction system"/>
    <property type="evidence" value="ECO:0007669"/>
    <property type="project" value="UniProtKB-KW"/>
</dbReference>
<reference evidence="12 13" key="1">
    <citation type="submission" date="2018-06" db="EMBL/GenBank/DDBJ databases">
        <title>Paenibacillus imtechensis sp. nov.</title>
        <authorList>
            <person name="Pinnaka A.K."/>
            <person name="Singh H."/>
            <person name="Kaur M."/>
        </authorList>
    </citation>
    <scope>NUCLEOTIDE SEQUENCE [LARGE SCALE GENOMIC DNA]</scope>
    <source>
        <strain evidence="12 13">SMB1</strain>
    </source>
</reference>
<dbReference type="AlphaFoldDB" id="A0A2W1L9L8"/>
<keyword evidence="3 8" id="KW-0597">Phosphoprotein</keyword>
<protein>
    <submittedName>
        <fullName evidence="12">DNA-binding response regulator</fullName>
    </submittedName>
</protein>
<evidence type="ECO:0000313" key="12">
    <source>
        <dbReference type="EMBL" id="PZD95449.1"/>
    </source>
</evidence>
<dbReference type="PANTHER" id="PTHR42713:SF3">
    <property type="entry name" value="TRANSCRIPTIONAL REGULATORY PROTEIN HPTR"/>
    <property type="match status" value="1"/>
</dbReference>
<dbReference type="InterPro" id="IPR020449">
    <property type="entry name" value="Tscrpt_reg_AraC-type_HTH"/>
</dbReference>
<evidence type="ECO:0000256" key="8">
    <source>
        <dbReference type="PROSITE-ProRule" id="PRU00169"/>
    </source>
</evidence>
<organism evidence="12 13">
    <name type="scientific">Paenibacillus sambharensis</name>
    <dbReference type="NCBI Taxonomy" id="1803190"/>
    <lineage>
        <taxon>Bacteria</taxon>
        <taxon>Bacillati</taxon>
        <taxon>Bacillota</taxon>
        <taxon>Bacilli</taxon>
        <taxon>Bacillales</taxon>
        <taxon>Paenibacillaceae</taxon>
        <taxon>Paenibacillus</taxon>
    </lineage>
</organism>
<dbReference type="Pfam" id="PF00072">
    <property type="entry name" value="Response_reg"/>
    <property type="match status" value="1"/>
</dbReference>
<proteinExistence type="predicted"/>
<feature type="coiled-coil region" evidence="9">
    <location>
        <begin position="109"/>
        <end position="136"/>
    </location>
</feature>
<keyword evidence="5" id="KW-0805">Transcription regulation</keyword>
<dbReference type="SUPFAM" id="SSF52172">
    <property type="entry name" value="CheY-like"/>
    <property type="match status" value="1"/>
</dbReference>
<dbReference type="InterPro" id="IPR001789">
    <property type="entry name" value="Sig_transdc_resp-reg_receiver"/>
</dbReference>
<evidence type="ECO:0000256" key="2">
    <source>
        <dbReference type="ARBA" id="ARBA00022490"/>
    </source>
</evidence>
<dbReference type="InterPro" id="IPR009057">
    <property type="entry name" value="Homeodomain-like_sf"/>
</dbReference>
<feature type="domain" description="Response regulatory" evidence="11">
    <location>
        <begin position="3"/>
        <end position="120"/>
    </location>
</feature>
<sequence length="547" mass="62427">MYRVLLADDEADVREGLIQEIDWQGCGFEVIGVAENGREAMELAERLSPEVLVTDISMPFIDGLTLAEWMREKYPLTKIVLLTGYDEFDYARQAVRIGVDEYLLKPFSAENLTDLLAAIRKKIEREIAERDDVRQLREHYRTSLPMLRATFLASLMTRKLSMEKVEEKSQNYDLALSGRCYEVAVVSLQTSGEHEGAGEHSLRSSQDLDLKLYAVLNIAEEIWKQQGLGNAFIYQEYVVLLSIDTGEEDWQRHTQQALDNVLRSVDHYLRLKVTIGVGSAVSDIADVKDSFEDALLALDYRLVAGSGRLIYIGDVEHRRSGQLRFDELKEQALVRSLKVGTEEELEAVLDILFGEIGGEAHSYNDVQVYLLEILTAVLKTAKDADLTMDELLGGSFQLYGELFRLSGLAEARRWFHKLCGRIMEQISSRRQHSYRDIVEQAISYTKENYHDPDISIQRVCSHLHISTGYFSGIFKKEVKLTFGQYLMQTRMEAAKELLRGSALKAFEIAERVGFADPNYFSFCFKKQVGISPKEYRSRSLKPDEKEE</sequence>
<dbReference type="InterPro" id="IPR051552">
    <property type="entry name" value="HptR"/>
</dbReference>
<dbReference type="InterPro" id="IPR041522">
    <property type="entry name" value="CdaR_GGDEF"/>
</dbReference>
<dbReference type="SMART" id="SM00342">
    <property type="entry name" value="HTH_ARAC"/>
    <property type="match status" value="1"/>
</dbReference>
<dbReference type="InterPro" id="IPR018060">
    <property type="entry name" value="HTH_AraC"/>
</dbReference>
<evidence type="ECO:0000256" key="5">
    <source>
        <dbReference type="ARBA" id="ARBA00023015"/>
    </source>
</evidence>
<dbReference type="PROSITE" id="PS50110">
    <property type="entry name" value="RESPONSE_REGULATORY"/>
    <property type="match status" value="1"/>
</dbReference>
<comment type="caution">
    <text evidence="12">The sequence shown here is derived from an EMBL/GenBank/DDBJ whole genome shotgun (WGS) entry which is preliminary data.</text>
</comment>
<dbReference type="PROSITE" id="PS01124">
    <property type="entry name" value="HTH_ARAC_FAMILY_2"/>
    <property type="match status" value="1"/>
</dbReference>
<dbReference type="GO" id="GO:0005737">
    <property type="term" value="C:cytoplasm"/>
    <property type="evidence" value="ECO:0007669"/>
    <property type="project" value="UniProtKB-SubCell"/>
</dbReference>
<dbReference type="SMART" id="SM00448">
    <property type="entry name" value="REC"/>
    <property type="match status" value="1"/>
</dbReference>
<dbReference type="OrthoDB" id="9794370at2"/>
<dbReference type="Proteomes" id="UP000249522">
    <property type="component" value="Unassembled WGS sequence"/>
</dbReference>
<keyword evidence="4" id="KW-0902">Two-component regulatory system</keyword>
<dbReference type="RefSeq" id="WP_111147079.1">
    <property type="nucleotide sequence ID" value="NZ_QKRB01000044.1"/>
</dbReference>
<gene>
    <name evidence="12" type="ORF">DNH61_13015</name>
</gene>
<keyword evidence="13" id="KW-1185">Reference proteome</keyword>
<dbReference type="CDD" id="cd17536">
    <property type="entry name" value="REC_YesN-like"/>
    <property type="match status" value="1"/>
</dbReference>
<dbReference type="Pfam" id="PF17853">
    <property type="entry name" value="GGDEF_2"/>
    <property type="match status" value="1"/>
</dbReference>
<feature type="domain" description="HTH araC/xylS-type" evidence="10">
    <location>
        <begin position="439"/>
        <end position="538"/>
    </location>
</feature>
<name>A0A2W1L9L8_9BACL</name>
<evidence type="ECO:0000256" key="9">
    <source>
        <dbReference type="SAM" id="Coils"/>
    </source>
</evidence>
<dbReference type="SUPFAM" id="SSF46689">
    <property type="entry name" value="Homeodomain-like"/>
    <property type="match status" value="2"/>
</dbReference>
<dbReference type="InterPro" id="IPR011006">
    <property type="entry name" value="CheY-like_superfamily"/>
</dbReference>